<dbReference type="GO" id="GO:0010945">
    <property type="term" value="F:coenzyme A diphosphatase activity"/>
    <property type="evidence" value="ECO:0007669"/>
    <property type="project" value="InterPro"/>
</dbReference>
<keyword evidence="7 9" id="KW-0472">Membrane</keyword>
<dbReference type="InterPro" id="IPR019388">
    <property type="entry name" value="FIT"/>
</dbReference>
<feature type="compositionally biased region" description="Polar residues" evidence="8">
    <location>
        <begin position="1"/>
        <end position="10"/>
    </location>
</feature>
<dbReference type="PANTHER" id="PTHR23129:SF0">
    <property type="entry name" value="ACYL-COENZYME A DIPHOSPHATASE FITM2"/>
    <property type="match status" value="1"/>
</dbReference>
<dbReference type="Proteomes" id="UP000726737">
    <property type="component" value="Unassembled WGS sequence"/>
</dbReference>
<evidence type="ECO:0000313" key="10">
    <source>
        <dbReference type="EMBL" id="KAG0260751.1"/>
    </source>
</evidence>
<keyword evidence="5 9" id="KW-1133">Transmembrane helix</keyword>
<evidence type="ECO:0000256" key="5">
    <source>
        <dbReference type="ARBA" id="ARBA00022989"/>
    </source>
</evidence>
<evidence type="ECO:0000313" key="11">
    <source>
        <dbReference type="Proteomes" id="UP000726737"/>
    </source>
</evidence>
<feature type="compositionally biased region" description="Basic and acidic residues" evidence="8">
    <location>
        <begin position="12"/>
        <end position="24"/>
    </location>
</feature>
<name>A0A9P6U634_9FUNG</name>
<feature type="region of interest" description="Disordered" evidence="8">
    <location>
        <begin position="1"/>
        <end position="31"/>
    </location>
</feature>
<dbReference type="GO" id="GO:0005789">
    <property type="term" value="C:endoplasmic reticulum membrane"/>
    <property type="evidence" value="ECO:0007669"/>
    <property type="project" value="UniProtKB-SubCell"/>
</dbReference>
<sequence>MDEPATTASSLLHDDRKPLGRDRAPASPDLSPIISHATLTELTGTNTVIPPTNPIVSAFLLPHQYLVFVFPVTLVLGSLFGFIGGNRPSYFSNKRNILNVLFVKNGWGWTSLVFLIYVAVVFGKAFFTQQERQGTTASQQVNHTRTMNIQKPQEQGTLESSTTNGDSTATASTSETGVRTRTRSSPQQHDEHLQSMVGTNMPAPGTNASARVPSDVIIKALVRWGLASLYWWLISQWFFGPGLFDRVFVLTGGSCSVDGHWSQYHCRNQGGLWSGGVDISGHMFLLTHAWLFLMEELSMFLNVPEAWTALQNRSGARYAVWSVVALCGLWWWMLLMTSVYYHHMAEKLTGLFFGVLFWFCTYVTTYKMSSFPSMPDQAAVL</sequence>
<evidence type="ECO:0000256" key="1">
    <source>
        <dbReference type="ARBA" id="ARBA00004477"/>
    </source>
</evidence>
<dbReference type="OrthoDB" id="5579088at2759"/>
<feature type="transmembrane region" description="Helical" evidence="9">
    <location>
        <begin position="279"/>
        <end position="297"/>
    </location>
</feature>
<dbReference type="GO" id="GO:0019915">
    <property type="term" value="P:lipid storage"/>
    <property type="evidence" value="ECO:0007669"/>
    <property type="project" value="InterPro"/>
</dbReference>
<gene>
    <name evidence="10" type="ORF">BG011_001648</name>
</gene>
<keyword evidence="4" id="KW-0256">Endoplasmic reticulum</keyword>
<evidence type="ECO:0000256" key="6">
    <source>
        <dbReference type="ARBA" id="ARBA00023098"/>
    </source>
</evidence>
<reference evidence="10" key="1">
    <citation type="journal article" date="2020" name="Fungal Divers.">
        <title>Resolving the Mortierellaceae phylogeny through synthesis of multi-gene phylogenetics and phylogenomics.</title>
        <authorList>
            <person name="Vandepol N."/>
            <person name="Liber J."/>
            <person name="Desiro A."/>
            <person name="Na H."/>
            <person name="Kennedy M."/>
            <person name="Barry K."/>
            <person name="Grigoriev I.V."/>
            <person name="Miller A.N."/>
            <person name="O'Donnell K."/>
            <person name="Stajich J.E."/>
            <person name="Bonito G."/>
        </authorList>
    </citation>
    <scope>NUCLEOTIDE SEQUENCE</scope>
    <source>
        <strain evidence="10">KOD948</strain>
    </source>
</reference>
<feature type="transmembrane region" description="Helical" evidence="9">
    <location>
        <begin position="318"/>
        <end position="342"/>
    </location>
</feature>
<protein>
    <recommendedName>
        <fullName evidence="12">Inositol phospholipid synthesis and fat-storage-inducing TM-domain-containing protein</fullName>
    </recommendedName>
</protein>
<comment type="subcellular location">
    <subcellularLocation>
        <location evidence="1">Endoplasmic reticulum membrane</location>
        <topology evidence="1">Multi-pass membrane protein</topology>
    </subcellularLocation>
</comment>
<evidence type="ECO:0000256" key="4">
    <source>
        <dbReference type="ARBA" id="ARBA00022824"/>
    </source>
</evidence>
<keyword evidence="11" id="KW-1185">Reference proteome</keyword>
<evidence type="ECO:0000256" key="7">
    <source>
        <dbReference type="ARBA" id="ARBA00023136"/>
    </source>
</evidence>
<dbReference type="GO" id="GO:0034389">
    <property type="term" value="P:lipid droplet organization"/>
    <property type="evidence" value="ECO:0007669"/>
    <property type="project" value="TreeGrafter"/>
</dbReference>
<keyword evidence="2 9" id="KW-0812">Transmembrane</keyword>
<feature type="transmembrane region" description="Helical" evidence="9">
    <location>
        <begin position="106"/>
        <end position="127"/>
    </location>
</feature>
<evidence type="ECO:0000256" key="3">
    <source>
        <dbReference type="ARBA" id="ARBA00022801"/>
    </source>
</evidence>
<dbReference type="EMBL" id="JAAAJA010000145">
    <property type="protein sequence ID" value="KAG0260751.1"/>
    <property type="molecule type" value="Genomic_DNA"/>
</dbReference>
<dbReference type="GO" id="GO:0008654">
    <property type="term" value="P:phospholipid biosynthetic process"/>
    <property type="evidence" value="ECO:0007669"/>
    <property type="project" value="TreeGrafter"/>
</dbReference>
<comment type="caution">
    <text evidence="10">The sequence shown here is derived from an EMBL/GenBank/DDBJ whole genome shotgun (WGS) entry which is preliminary data.</text>
</comment>
<feature type="compositionally biased region" description="Polar residues" evidence="8">
    <location>
        <begin position="134"/>
        <end position="187"/>
    </location>
</feature>
<evidence type="ECO:0000256" key="8">
    <source>
        <dbReference type="SAM" id="MobiDB-lite"/>
    </source>
</evidence>
<proteinExistence type="predicted"/>
<feature type="region of interest" description="Disordered" evidence="8">
    <location>
        <begin position="134"/>
        <end position="205"/>
    </location>
</feature>
<dbReference type="PANTHER" id="PTHR23129">
    <property type="entry name" value="ACYL-COENZYME A DIPHOSPHATASE FITM2"/>
    <property type="match status" value="1"/>
</dbReference>
<feature type="transmembrane region" description="Helical" evidence="9">
    <location>
        <begin position="348"/>
        <end position="366"/>
    </location>
</feature>
<evidence type="ECO:0008006" key="12">
    <source>
        <dbReference type="Google" id="ProtNLM"/>
    </source>
</evidence>
<accession>A0A9P6U634</accession>
<dbReference type="Pfam" id="PF10261">
    <property type="entry name" value="FIT"/>
    <property type="match status" value="2"/>
</dbReference>
<evidence type="ECO:0000256" key="9">
    <source>
        <dbReference type="SAM" id="Phobius"/>
    </source>
</evidence>
<organism evidence="10 11">
    <name type="scientific">Mortierella polycephala</name>
    <dbReference type="NCBI Taxonomy" id="41804"/>
    <lineage>
        <taxon>Eukaryota</taxon>
        <taxon>Fungi</taxon>
        <taxon>Fungi incertae sedis</taxon>
        <taxon>Mucoromycota</taxon>
        <taxon>Mortierellomycotina</taxon>
        <taxon>Mortierellomycetes</taxon>
        <taxon>Mortierellales</taxon>
        <taxon>Mortierellaceae</taxon>
        <taxon>Mortierella</taxon>
    </lineage>
</organism>
<dbReference type="AlphaFoldDB" id="A0A9P6U634"/>
<evidence type="ECO:0000256" key="2">
    <source>
        <dbReference type="ARBA" id="ARBA00022692"/>
    </source>
</evidence>
<feature type="transmembrane region" description="Helical" evidence="9">
    <location>
        <begin position="65"/>
        <end position="86"/>
    </location>
</feature>
<keyword evidence="6" id="KW-0443">Lipid metabolism</keyword>
<keyword evidence="3" id="KW-0378">Hydrolase</keyword>